<dbReference type="PANTHER" id="PTHR43162:SF1">
    <property type="entry name" value="PRESTALK A DIFFERENTIATION PROTEIN A"/>
    <property type="match status" value="1"/>
</dbReference>
<dbReference type="InterPro" id="IPR051604">
    <property type="entry name" value="Ergot_Alk_Oxidoreductase"/>
</dbReference>
<accession>A0A9P6UV98</accession>
<dbReference type="AlphaFoldDB" id="A0A9P6UV98"/>
<dbReference type="InterPro" id="IPR016040">
    <property type="entry name" value="NAD(P)-bd_dom"/>
</dbReference>
<comment type="caution">
    <text evidence="3">The sequence shown here is derived from an EMBL/GenBank/DDBJ whole genome shotgun (WGS) entry which is preliminary data.</text>
</comment>
<dbReference type="SUPFAM" id="SSF51735">
    <property type="entry name" value="NAD(P)-binding Rossmann-fold domains"/>
    <property type="match status" value="1"/>
</dbReference>
<reference evidence="3" key="1">
    <citation type="journal article" date="2020" name="Fungal Divers.">
        <title>Resolving the Mortierellaceae phylogeny through synthesis of multi-gene phylogenetics and phylogenomics.</title>
        <authorList>
            <person name="Vandepol N."/>
            <person name="Liber J."/>
            <person name="Desiro A."/>
            <person name="Na H."/>
            <person name="Kennedy M."/>
            <person name="Barry K."/>
            <person name="Grigoriev I.V."/>
            <person name="Miller A.N."/>
            <person name="O'Donnell K."/>
            <person name="Stajich J.E."/>
            <person name="Bonito G."/>
        </authorList>
    </citation>
    <scope>NUCLEOTIDE SEQUENCE</scope>
    <source>
        <strain evidence="3">REB-010B</strain>
    </source>
</reference>
<dbReference type="Pfam" id="PF13460">
    <property type="entry name" value="NAD_binding_10"/>
    <property type="match status" value="1"/>
</dbReference>
<sequence length="379" mass="43581">MQSGSFAQSNMTPGPNNRKIALTNADSWLGCRTACQLAQELKKKCEDVQLVCMVRKTEHLDKLKKFKNVHIEKVDYEDEKSLEKAFRGVSCTIIFPEMDEHRAKYARHVIQAMKNQHVKSCMLISVQNAGDSSSHLKEIQSFHEIEKEVQQHSEGYLILRKSILNQWFFLWAPIVQERGEFPISTTKQCEMVPLDVCDLICAIQTIVVDKCRQGYQAGSTDFFNFGQYMNKVYTLTGPQKITAERLVEELRDVTGEKIKIKEVSREELKKYFESLRKRRDEFHEDGEGGVDTDMHQDLLDRSLASAGSDDHSDNDDRDDHHRLMPNEAAINLLLDELELVRKGESGFVSGDLEKITGHSGRTTREFLRKEKDAFKPHRN</sequence>
<keyword evidence="4" id="KW-1185">Reference proteome</keyword>
<evidence type="ECO:0000256" key="1">
    <source>
        <dbReference type="SAM" id="MobiDB-lite"/>
    </source>
</evidence>
<dbReference type="InterPro" id="IPR036291">
    <property type="entry name" value="NAD(P)-bd_dom_sf"/>
</dbReference>
<dbReference type="EMBL" id="JAAAIP010000252">
    <property type="protein sequence ID" value="KAG0321213.1"/>
    <property type="molecule type" value="Genomic_DNA"/>
</dbReference>
<name>A0A9P6UV98_9FUNG</name>
<feature type="domain" description="NAD(P)-binding" evidence="2">
    <location>
        <begin position="33"/>
        <end position="168"/>
    </location>
</feature>
<evidence type="ECO:0000313" key="3">
    <source>
        <dbReference type="EMBL" id="KAG0321213.1"/>
    </source>
</evidence>
<dbReference type="Gene3D" id="3.40.50.720">
    <property type="entry name" value="NAD(P)-binding Rossmann-like Domain"/>
    <property type="match status" value="1"/>
</dbReference>
<evidence type="ECO:0000259" key="2">
    <source>
        <dbReference type="Pfam" id="PF13460"/>
    </source>
</evidence>
<proteinExistence type="predicted"/>
<gene>
    <name evidence="3" type="ORF">BGZ99_004066</name>
</gene>
<feature type="region of interest" description="Disordered" evidence="1">
    <location>
        <begin position="358"/>
        <end position="379"/>
    </location>
</feature>
<dbReference type="Gene3D" id="3.90.25.10">
    <property type="entry name" value="UDP-galactose 4-epimerase, domain 1"/>
    <property type="match status" value="1"/>
</dbReference>
<dbReference type="OrthoDB" id="10254221at2759"/>
<dbReference type="PANTHER" id="PTHR43162">
    <property type="match status" value="1"/>
</dbReference>
<protein>
    <recommendedName>
        <fullName evidence="2">NAD(P)-binding domain-containing protein</fullName>
    </recommendedName>
</protein>
<dbReference type="Proteomes" id="UP000738325">
    <property type="component" value="Unassembled WGS sequence"/>
</dbReference>
<organism evidence="3 4">
    <name type="scientific">Dissophora globulifera</name>
    <dbReference type="NCBI Taxonomy" id="979702"/>
    <lineage>
        <taxon>Eukaryota</taxon>
        <taxon>Fungi</taxon>
        <taxon>Fungi incertae sedis</taxon>
        <taxon>Mucoromycota</taxon>
        <taxon>Mortierellomycotina</taxon>
        <taxon>Mortierellomycetes</taxon>
        <taxon>Mortierellales</taxon>
        <taxon>Mortierellaceae</taxon>
        <taxon>Dissophora</taxon>
    </lineage>
</organism>
<evidence type="ECO:0000313" key="4">
    <source>
        <dbReference type="Proteomes" id="UP000738325"/>
    </source>
</evidence>